<dbReference type="Proteomes" id="UP000886520">
    <property type="component" value="Chromosome 7"/>
</dbReference>
<dbReference type="GO" id="GO:0016042">
    <property type="term" value="P:lipid catabolic process"/>
    <property type="evidence" value="ECO:0007669"/>
    <property type="project" value="UniProtKB-UniRule"/>
</dbReference>
<protein>
    <recommendedName>
        <fullName evidence="6">Patatin</fullName>
        <ecNumber evidence="6">3.1.1.-</ecNumber>
    </recommendedName>
</protein>
<dbReference type="AlphaFoldDB" id="A0A9D4V0B0"/>
<dbReference type="SUPFAM" id="SSF52151">
    <property type="entry name" value="FabD/lysophospholipase-like"/>
    <property type="match status" value="1"/>
</dbReference>
<dbReference type="Gene3D" id="3.40.1090.10">
    <property type="entry name" value="Cytosolic phospholipase A2 catalytic domain"/>
    <property type="match status" value="1"/>
</dbReference>
<evidence type="ECO:0000259" key="8">
    <source>
        <dbReference type="PROSITE" id="PS51635"/>
    </source>
</evidence>
<evidence type="ECO:0000256" key="5">
    <source>
        <dbReference type="PROSITE-ProRule" id="PRU01161"/>
    </source>
</evidence>
<feature type="region of interest" description="Disordered" evidence="7">
    <location>
        <begin position="55"/>
        <end position="83"/>
    </location>
</feature>
<evidence type="ECO:0000256" key="3">
    <source>
        <dbReference type="ARBA" id="ARBA00022963"/>
    </source>
</evidence>
<feature type="active site" description="Proton acceptor" evidence="5">
    <location>
        <position position="286"/>
    </location>
</feature>
<dbReference type="EC" id="3.1.1.-" evidence="6"/>
<evidence type="ECO:0000313" key="10">
    <source>
        <dbReference type="Proteomes" id="UP000886520"/>
    </source>
</evidence>
<keyword evidence="10" id="KW-1185">Reference proteome</keyword>
<evidence type="ECO:0000256" key="6">
    <source>
        <dbReference type="RuleBase" id="RU361262"/>
    </source>
</evidence>
<evidence type="ECO:0000256" key="4">
    <source>
        <dbReference type="ARBA" id="ARBA00023098"/>
    </source>
</evidence>
<keyword evidence="2 5" id="KW-0378">Hydrolase</keyword>
<reference evidence="9" key="1">
    <citation type="submission" date="2021-01" db="EMBL/GenBank/DDBJ databases">
        <title>Adiantum capillus-veneris genome.</title>
        <authorList>
            <person name="Fang Y."/>
            <person name="Liao Q."/>
        </authorList>
    </citation>
    <scope>NUCLEOTIDE SEQUENCE</scope>
    <source>
        <strain evidence="9">H3</strain>
        <tissue evidence="9">Leaf</tissue>
    </source>
</reference>
<feature type="short sequence motif" description="GXGXXG" evidence="5">
    <location>
        <begin position="96"/>
        <end position="101"/>
    </location>
</feature>
<sequence length="455" mass="50037">MSQLEFMPSEGAGAGNEEKCADKPEEHMQNGYHFFIDPCEGPMPYIHSVEEPTVVESRDGDERQNGSMGLLQDDSKSRQEKQIERPKKACILSIDGGGMRGIIPAKVLCYVEGSLKKKSGNPDARIADYFDLVAGTSVGGLIATMLCADAGKGRPLFSAMEGLQLLEKKGKRIFKIPLLKRPVAKLRGILTPRYSVKNMEAILREHLVSEDGHELTLKDALKPLLIPCYDLLRASTYVFTRAYALASDSCNYRLIDICRATSAVPGFFRPATISSVDGKTNIVGIDGGLVMNNPTAAAVAHALHNDVDFPYVHSVEDVLVLSLGTGLFDCSYNADKVRRWGAFQWAKPIAKIVLDGISDMVDHSMSMAFSSHRANYIRIQVSKIPSRCLTEMDNSSTSNVRRLTKIADDMLNQPGLEHVPFGGKQQLEISNQKRLDAFVDLLIAERKSRVSSVTD</sequence>
<feature type="short sequence motif" description="DGA/G" evidence="5">
    <location>
        <begin position="286"/>
        <end position="288"/>
    </location>
</feature>
<dbReference type="GO" id="GO:0005524">
    <property type="term" value="F:ATP binding"/>
    <property type="evidence" value="ECO:0007669"/>
    <property type="project" value="UniProtKB-KW"/>
</dbReference>
<dbReference type="OrthoDB" id="1658288at2759"/>
<feature type="region of interest" description="Disordered" evidence="7">
    <location>
        <begin position="1"/>
        <end position="20"/>
    </location>
</feature>
<dbReference type="PANTHER" id="PTHR32241:SF3">
    <property type="entry name" value="PATATIN-LIKE PROTEIN 6"/>
    <property type="match status" value="1"/>
</dbReference>
<dbReference type="EMBL" id="JABFUD020000007">
    <property type="protein sequence ID" value="KAI5077415.1"/>
    <property type="molecule type" value="Genomic_DNA"/>
</dbReference>
<evidence type="ECO:0000256" key="1">
    <source>
        <dbReference type="ARBA" id="ARBA00010240"/>
    </source>
</evidence>
<feature type="compositionally biased region" description="Basic and acidic residues" evidence="7">
    <location>
        <begin position="73"/>
        <end position="83"/>
    </location>
</feature>
<evidence type="ECO:0000256" key="7">
    <source>
        <dbReference type="SAM" id="MobiDB-lite"/>
    </source>
</evidence>
<dbReference type="GO" id="GO:0016787">
    <property type="term" value="F:hydrolase activity"/>
    <property type="evidence" value="ECO:0007669"/>
    <property type="project" value="UniProtKB-UniRule"/>
</dbReference>
<comment type="caution">
    <text evidence="9">The sequence shown here is derived from an EMBL/GenBank/DDBJ whole genome shotgun (WGS) entry which is preliminary data.</text>
</comment>
<organism evidence="9 10">
    <name type="scientific">Adiantum capillus-veneris</name>
    <name type="common">Maidenhair fern</name>
    <dbReference type="NCBI Taxonomy" id="13818"/>
    <lineage>
        <taxon>Eukaryota</taxon>
        <taxon>Viridiplantae</taxon>
        <taxon>Streptophyta</taxon>
        <taxon>Embryophyta</taxon>
        <taxon>Tracheophyta</taxon>
        <taxon>Polypodiopsida</taxon>
        <taxon>Polypodiidae</taxon>
        <taxon>Polypodiales</taxon>
        <taxon>Pteridineae</taxon>
        <taxon>Pteridaceae</taxon>
        <taxon>Vittarioideae</taxon>
        <taxon>Adiantum</taxon>
    </lineage>
</organism>
<dbReference type="PROSITE" id="PS51635">
    <property type="entry name" value="PNPLA"/>
    <property type="match status" value="1"/>
</dbReference>
<keyword evidence="4 5" id="KW-0443">Lipid metabolism</keyword>
<feature type="active site" description="Nucleophile" evidence="5">
    <location>
        <position position="137"/>
    </location>
</feature>
<dbReference type="GO" id="GO:0140662">
    <property type="term" value="F:ATP-dependent protein folding chaperone"/>
    <property type="evidence" value="ECO:0007669"/>
    <property type="project" value="InterPro"/>
</dbReference>
<dbReference type="InterPro" id="IPR016035">
    <property type="entry name" value="Acyl_Trfase/lysoPLipase"/>
</dbReference>
<proteinExistence type="inferred from homology"/>
<name>A0A9D4V0B0_ADICA</name>
<comment type="domain">
    <text evidence="6">The nitrogen atoms of the two glycine residues in the GGXR motif define the oxyanion hole, and stabilize the oxyanion that forms during the nucleophilic attack by the catalytic serine during substrate cleavage.</text>
</comment>
<evidence type="ECO:0000313" key="9">
    <source>
        <dbReference type="EMBL" id="KAI5077415.1"/>
    </source>
</evidence>
<feature type="short sequence motif" description="GXSXG" evidence="5">
    <location>
        <begin position="135"/>
        <end position="139"/>
    </location>
</feature>
<evidence type="ECO:0000256" key="2">
    <source>
        <dbReference type="ARBA" id="ARBA00022801"/>
    </source>
</evidence>
<comment type="similarity">
    <text evidence="1 6">Belongs to the patatin family.</text>
</comment>
<dbReference type="PANTHER" id="PTHR32241">
    <property type="entry name" value="PATATIN-LIKE PROTEIN 6"/>
    <property type="match status" value="1"/>
</dbReference>
<feature type="domain" description="PNPLA" evidence="8">
    <location>
        <begin position="92"/>
        <end position="299"/>
    </location>
</feature>
<dbReference type="Pfam" id="PF01734">
    <property type="entry name" value="Patatin"/>
    <property type="match status" value="1"/>
</dbReference>
<accession>A0A9D4V0B0</accession>
<gene>
    <name evidence="9" type="ORF">GOP47_0007239</name>
</gene>
<dbReference type="InterPro" id="IPR002641">
    <property type="entry name" value="PNPLA_dom"/>
</dbReference>
<keyword evidence="3 5" id="KW-0442">Lipid degradation</keyword>
<comment type="function">
    <text evidence="6">Lipolytic acyl hydrolase (LAH).</text>
</comment>